<dbReference type="GO" id="GO:0008821">
    <property type="term" value="F:crossover junction DNA endonuclease activity"/>
    <property type="evidence" value="ECO:0007669"/>
    <property type="project" value="TreeGrafter"/>
</dbReference>
<keyword evidence="9" id="KW-1185">Reference proteome</keyword>
<keyword evidence="3" id="KW-0227">DNA damage</keyword>
<dbReference type="GO" id="GO:0033063">
    <property type="term" value="C:Rad51B-Rad51C-Rad51D-XRCC2 complex"/>
    <property type="evidence" value="ECO:0007669"/>
    <property type="project" value="TreeGrafter"/>
</dbReference>
<evidence type="ECO:0000256" key="1">
    <source>
        <dbReference type="ARBA" id="ARBA00004123"/>
    </source>
</evidence>
<dbReference type="GO" id="GO:0033065">
    <property type="term" value="C:Rad51C-XRCC3 complex"/>
    <property type="evidence" value="ECO:0007669"/>
    <property type="project" value="TreeGrafter"/>
</dbReference>
<evidence type="ECO:0000256" key="3">
    <source>
        <dbReference type="ARBA" id="ARBA00022763"/>
    </source>
</evidence>
<gene>
    <name evidence="8" type="ORF">SK128_017756</name>
</gene>
<proteinExistence type="predicted"/>
<keyword evidence="4" id="KW-0067">ATP-binding</keyword>
<protein>
    <submittedName>
        <fullName evidence="8">Uncharacterized protein</fullName>
    </submittedName>
</protein>
<keyword evidence="6" id="KW-0539">Nucleus</keyword>
<feature type="region of interest" description="Disordered" evidence="7">
    <location>
        <begin position="55"/>
        <end position="80"/>
    </location>
</feature>
<sequence length="80" mass="8875">MAVIKHLPTLLDSNPKIKLLVIDSIAFHFRHDFPDMMARTGLLCRITQELIQQATKHNMAGDPTPRNSCLAPGPGTEPSR</sequence>
<dbReference type="GO" id="GO:0005524">
    <property type="term" value="F:ATP binding"/>
    <property type="evidence" value="ECO:0007669"/>
    <property type="project" value="UniProtKB-KW"/>
</dbReference>
<name>A0AAN9A531_HALRR</name>
<dbReference type="EMBL" id="JAXCGZ010015696">
    <property type="protein sequence ID" value="KAK7069907.1"/>
    <property type="molecule type" value="Genomic_DNA"/>
</dbReference>
<dbReference type="GO" id="GO:0000707">
    <property type="term" value="P:meiotic DNA recombinase assembly"/>
    <property type="evidence" value="ECO:0007669"/>
    <property type="project" value="TreeGrafter"/>
</dbReference>
<dbReference type="GO" id="GO:0000400">
    <property type="term" value="F:four-way junction DNA binding"/>
    <property type="evidence" value="ECO:0007669"/>
    <property type="project" value="TreeGrafter"/>
</dbReference>
<dbReference type="InterPro" id="IPR052093">
    <property type="entry name" value="HR_Repair_Mediator"/>
</dbReference>
<evidence type="ECO:0000313" key="8">
    <source>
        <dbReference type="EMBL" id="KAK7069907.1"/>
    </source>
</evidence>
<dbReference type="InterPro" id="IPR027417">
    <property type="entry name" value="P-loop_NTPase"/>
</dbReference>
<evidence type="ECO:0000256" key="2">
    <source>
        <dbReference type="ARBA" id="ARBA00022741"/>
    </source>
</evidence>
<evidence type="ECO:0000256" key="4">
    <source>
        <dbReference type="ARBA" id="ARBA00022840"/>
    </source>
</evidence>
<dbReference type="GO" id="GO:0007131">
    <property type="term" value="P:reciprocal meiotic recombination"/>
    <property type="evidence" value="ECO:0007669"/>
    <property type="project" value="TreeGrafter"/>
</dbReference>
<evidence type="ECO:0000256" key="6">
    <source>
        <dbReference type="ARBA" id="ARBA00023242"/>
    </source>
</evidence>
<dbReference type="Gene3D" id="3.40.50.300">
    <property type="entry name" value="P-loop containing nucleotide triphosphate hydrolases"/>
    <property type="match status" value="1"/>
</dbReference>
<accession>A0AAN9A531</accession>
<dbReference type="AlphaFoldDB" id="A0AAN9A531"/>
<keyword evidence="5" id="KW-0234">DNA repair</keyword>
<comment type="subcellular location">
    <subcellularLocation>
        <location evidence="1">Nucleus</location>
    </subcellularLocation>
</comment>
<dbReference type="GO" id="GO:0005657">
    <property type="term" value="C:replication fork"/>
    <property type="evidence" value="ECO:0007669"/>
    <property type="project" value="TreeGrafter"/>
</dbReference>
<evidence type="ECO:0000256" key="7">
    <source>
        <dbReference type="SAM" id="MobiDB-lite"/>
    </source>
</evidence>
<evidence type="ECO:0000256" key="5">
    <source>
        <dbReference type="ARBA" id="ARBA00023204"/>
    </source>
</evidence>
<dbReference type="PANTHER" id="PTHR46239">
    <property type="entry name" value="DNA REPAIR PROTEIN RAD51 HOMOLOG 3 RAD51C"/>
    <property type="match status" value="1"/>
</dbReference>
<evidence type="ECO:0000313" key="9">
    <source>
        <dbReference type="Proteomes" id="UP001381693"/>
    </source>
</evidence>
<dbReference type="Proteomes" id="UP001381693">
    <property type="component" value="Unassembled WGS sequence"/>
</dbReference>
<comment type="caution">
    <text evidence="8">The sequence shown here is derived from an EMBL/GenBank/DDBJ whole genome shotgun (WGS) entry which is preliminary data.</text>
</comment>
<keyword evidence="2" id="KW-0547">Nucleotide-binding</keyword>
<dbReference type="PANTHER" id="PTHR46239:SF1">
    <property type="entry name" value="DNA REPAIR PROTEIN RAD51 HOMOLOG 3"/>
    <property type="match status" value="1"/>
</dbReference>
<organism evidence="8 9">
    <name type="scientific">Halocaridina rubra</name>
    <name type="common">Hawaiian red shrimp</name>
    <dbReference type="NCBI Taxonomy" id="373956"/>
    <lineage>
        <taxon>Eukaryota</taxon>
        <taxon>Metazoa</taxon>
        <taxon>Ecdysozoa</taxon>
        <taxon>Arthropoda</taxon>
        <taxon>Crustacea</taxon>
        <taxon>Multicrustacea</taxon>
        <taxon>Malacostraca</taxon>
        <taxon>Eumalacostraca</taxon>
        <taxon>Eucarida</taxon>
        <taxon>Decapoda</taxon>
        <taxon>Pleocyemata</taxon>
        <taxon>Caridea</taxon>
        <taxon>Atyoidea</taxon>
        <taxon>Atyidae</taxon>
        <taxon>Halocaridina</taxon>
    </lineage>
</organism>
<reference evidence="8 9" key="1">
    <citation type="submission" date="2023-11" db="EMBL/GenBank/DDBJ databases">
        <title>Halocaridina rubra genome assembly.</title>
        <authorList>
            <person name="Smith C."/>
        </authorList>
    </citation>
    <scope>NUCLEOTIDE SEQUENCE [LARGE SCALE GENOMIC DNA]</scope>
    <source>
        <strain evidence="8">EP-1</strain>
        <tissue evidence="8">Whole</tissue>
    </source>
</reference>